<gene>
    <name evidence="1" type="ORF">FNV43_RR09281</name>
</gene>
<evidence type="ECO:0000313" key="2">
    <source>
        <dbReference type="Proteomes" id="UP000796880"/>
    </source>
</evidence>
<proteinExistence type="predicted"/>
<accession>A0A8K0MK27</accession>
<comment type="caution">
    <text evidence="1">The sequence shown here is derived from an EMBL/GenBank/DDBJ whole genome shotgun (WGS) entry which is preliminary data.</text>
</comment>
<sequence length="84" mass="9867">MHYHLHKHTNRIITNCPIRSNLYGTTRRTRKFEAASTSTYGRRLAGGYGSRVVYKFNVLLRIREAESECFDSTYIKLKGKRKKN</sequence>
<dbReference type="EMBL" id="VOIH02000004">
    <property type="protein sequence ID" value="KAF3448568.1"/>
    <property type="molecule type" value="Genomic_DNA"/>
</dbReference>
<organism evidence="1 2">
    <name type="scientific">Rhamnella rubrinervis</name>
    <dbReference type="NCBI Taxonomy" id="2594499"/>
    <lineage>
        <taxon>Eukaryota</taxon>
        <taxon>Viridiplantae</taxon>
        <taxon>Streptophyta</taxon>
        <taxon>Embryophyta</taxon>
        <taxon>Tracheophyta</taxon>
        <taxon>Spermatophyta</taxon>
        <taxon>Magnoliopsida</taxon>
        <taxon>eudicotyledons</taxon>
        <taxon>Gunneridae</taxon>
        <taxon>Pentapetalae</taxon>
        <taxon>rosids</taxon>
        <taxon>fabids</taxon>
        <taxon>Rosales</taxon>
        <taxon>Rhamnaceae</taxon>
        <taxon>rhamnoid group</taxon>
        <taxon>Rhamneae</taxon>
        <taxon>Rhamnella</taxon>
    </lineage>
</organism>
<evidence type="ECO:0000313" key="1">
    <source>
        <dbReference type="EMBL" id="KAF3448568.1"/>
    </source>
</evidence>
<dbReference type="AlphaFoldDB" id="A0A8K0MK27"/>
<name>A0A8K0MK27_9ROSA</name>
<reference evidence="1" key="1">
    <citation type="submission" date="2020-03" db="EMBL/GenBank/DDBJ databases">
        <title>A high-quality chromosome-level genome assembly of a woody plant with both climbing and erect habits, Rhamnella rubrinervis.</title>
        <authorList>
            <person name="Lu Z."/>
            <person name="Yang Y."/>
            <person name="Zhu X."/>
            <person name="Sun Y."/>
        </authorList>
    </citation>
    <scope>NUCLEOTIDE SEQUENCE</scope>
    <source>
        <strain evidence="1">BYM</strain>
        <tissue evidence="1">Leaf</tissue>
    </source>
</reference>
<keyword evidence="2" id="KW-1185">Reference proteome</keyword>
<protein>
    <submittedName>
        <fullName evidence="1">Uncharacterized protein</fullName>
    </submittedName>
</protein>
<dbReference type="Proteomes" id="UP000796880">
    <property type="component" value="Unassembled WGS sequence"/>
</dbReference>